<dbReference type="EMBL" id="PKGY01000003">
    <property type="protein sequence ID" value="PKZ21423.1"/>
    <property type="molecule type" value="Genomic_DNA"/>
</dbReference>
<reference evidence="6 8" key="3">
    <citation type="submission" date="2017-12" db="EMBL/GenBank/DDBJ databases">
        <title>Phylogenetic diversity of female urinary microbiome.</title>
        <authorList>
            <person name="Thomas-White K."/>
            <person name="Wolfe A.J."/>
        </authorList>
    </citation>
    <scope>NUCLEOTIDE SEQUENCE [LARGE SCALE GENOMIC DNA]</scope>
    <source>
        <strain evidence="6 8">UMB0139</strain>
    </source>
</reference>
<feature type="domain" description="ABC transporter" evidence="4">
    <location>
        <begin position="9"/>
        <end position="235"/>
    </location>
</feature>
<evidence type="ECO:0000256" key="1">
    <source>
        <dbReference type="ARBA" id="ARBA00022448"/>
    </source>
</evidence>
<accession>A0A0X8FAZ7</accession>
<dbReference type="PANTHER" id="PTHR42711:SF13">
    <property type="entry name" value="ABC TRANSPORTER, ATP-BINDING PROTEIN"/>
    <property type="match status" value="1"/>
</dbReference>
<protein>
    <submittedName>
        <fullName evidence="5 6">ABC transporter ATP-binding protein</fullName>
    </submittedName>
</protein>
<dbReference type="KEGG" id="asan:AWM72_03260"/>
<dbReference type="InterPro" id="IPR003593">
    <property type="entry name" value="AAA+_ATPase"/>
</dbReference>
<evidence type="ECO:0000256" key="3">
    <source>
        <dbReference type="ARBA" id="ARBA00022840"/>
    </source>
</evidence>
<evidence type="ECO:0000313" key="7">
    <source>
        <dbReference type="Proteomes" id="UP000069912"/>
    </source>
</evidence>
<dbReference type="OrthoDB" id="9804819at2"/>
<dbReference type="SUPFAM" id="SSF52540">
    <property type="entry name" value="P-loop containing nucleoside triphosphate hydrolases"/>
    <property type="match status" value="1"/>
</dbReference>
<dbReference type="CDD" id="cd03230">
    <property type="entry name" value="ABC_DR_subfamily_A"/>
    <property type="match status" value="1"/>
</dbReference>
<evidence type="ECO:0000313" key="6">
    <source>
        <dbReference type="EMBL" id="PKZ21423.1"/>
    </source>
</evidence>
<dbReference type="SMART" id="SM00382">
    <property type="entry name" value="AAA"/>
    <property type="match status" value="1"/>
</dbReference>
<organism evidence="5 7">
    <name type="scientific">Aerococcus sanguinicola</name>
    <dbReference type="NCBI Taxonomy" id="119206"/>
    <lineage>
        <taxon>Bacteria</taxon>
        <taxon>Bacillati</taxon>
        <taxon>Bacillota</taxon>
        <taxon>Bacilli</taxon>
        <taxon>Lactobacillales</taxon>
        <taxon>Aerococcaceae</taxon>
        <taxon>Aerococcus</taxon>
    </lineage>
</organism>
<evidence type="ECO:0000313" key="8">
    <source>
        <dbReference type="Proteomes" id="UP000234239"/>
    </source>
</evidence>
<dbReference type="AlphaFoldDB" id="A0A0X8FAZ7"/>
<name>A0A0X8FAZ7_9LACT</name>
<proteinExistence type="predicted"/>
<dbReference type="InterPro" id="IPR027417">
    <property type="entry name" value="P-loop_NTPase"/>
</dbReference>
<dbReference type="GO" id="GO:0005524">
    <property type="term" value="F:ATP binding"/>
    <property type="evidence" value="ECO:0007669"/>
    <property type="project" value="UniProtKB-KW"/>
</dbReference>
<dbReference type="Pfam" id="PF00005">
    <property type="entry name" value="ABC_tran"/>
    <property type="match status" value="1"/>
</dbReference>
<keyword evidence="7" id="KW-1185">Reference proteome</keyword>
<keyword evidence="1" id="KW-0813">Transport</keyword>
<evidence type="ECO:0000313" key="5">
    <source>
        <dbReference type="EMBL" id="AMB93844.1"/>
    </source>
</evidence>
<keyword evidence="3 5" id="KW-0067">ATP-binding</keyword>
<dbReference type="Proteomes" id="UP000069912">
    <property type="component" value="Chromosome"/>
</dbReference>
<dbReference type="GeneID" id="92903088"/>
<evidence type="ECO:0000256" key="2">
    <source>
        <dbReference type="ARBA" id="ARBA00022741"/>
    </source>
</evidence>
<keyword evidence="2" id="KW-0547">Nucleotide-binding</keyword>
<dbReference type="Gene3D" id="3.40.50.300">
    <property type="entry name" value="P-loop containing nucleotide triphosphate hydrolases"/>
    <property type="match status" value="1"/>
</dbReference>
<reference evidence="7" key="2">
    <citation type="submission" date="2016-01" db="EMBL/GenBank/DDBJ databases">
        <title>Six Aerococcus type strain genome sequencing and assembly using PacBio and Illumina Hiseq.</title>
        <authorList>
            <person name="Carkaci D."/>
            <person name="Dargis R."/>
            <person name="Nielsen X.C."/>
            <person name="Skovgaard O."/>
            <person name="Fuursted K."/>
            <person name="Christensen J.J."/>
        </authorList>
    </citation>
    <scope>NUCLEOTIDE SEQUENCE [LARGE SCALE GENOMIC DNA]</scope>
    <source>
        <strain evidence="7">CCUG43001</strain>
    </source>
</reference>
<dbReference type="PROSITE" id="PS50893">
    <property type="entry name" value="ABC_TRANSPORTER_2"/>
    <property type="match status" value="1"/>
</dbReference>
<dbReference type="RefSeq" id="WP_067973091.1">
    <property type="nucleotide sequence ID" value="NZ_CAJHKM010000004.1"/>
</dbReference>
<dbReference type="Proteomes" id="UP000234239">
    <property type="component" value="Unassembled WGS sequence"/>
</dbReference>
<dbReference type="GO" id="GO:0016887">
    <property type="term" value="F:ATP hydrolysis activity"/>
    <property type="evidence" value="ECO:0007669"/>
    <property type="project" value="InterPro"/>
</dbReference>
<gene>
    <name evidence="5" type="ORF">AWM72_03260</name>
    <name evidence="6" type="ORF">CYJ28_05820</name>
</gene>
<sequence length="282" mass="31617">MTSKKDNIISVKNLSKRFKDTVALDQISFSIQEGEILGFLGPSGSGKTTTINILTKQLAPDQGDIYILGKPVEHLSSNDFKNIGIMSDTSGYYEKLSLLDNLRTYADILKADYSYVDSLLKELDLYEDRDKPAEKLSTGMKKRMLLIRALLNKPDLLFLDEPTSGLDPSTSRKVHRLLARLKDQGTSIFFTTHDMDEAEKLCDNLVLLNKGEIVEEGAPKDIIMAHTTDRQVRLTYADKSSQQLSFDDCDPNLTKQNVVAIHSCEPTLEDIFIQVTGESLYD</sequence>
<dbReference type="EMBL" id="CP014160">
    <property type="protein sequence ID" value="AMB93844.1"/>
    <property type="molecule type" value="Genomic_DNA"/>
</dbReference>
<dbReference type="PANTHER" id="PTHR42711">
    <property type="entry name" value="ABC TRANSPORTER ATP-BINDING PROTEIN"/>
    <property type="match status" value="1"/>
</dbReference>
<reference evidence="5 7" key="1">
    <citation type="journal article" date="2016" name="Genome Announc.">
        <title>Complete Genome Sequences of Aerococcus christensenii CCUG 28831T, Aerococcus sanguinicola CCUG 43001T, Aerococcus urinae CCUG 36881T, Aerococcus urinaeequi CCUG 28094T, Aerococcus urinaehominis CCUG 42038 BT, and Aerococcus viridans CCUG 4311T.</title>
        <authorList>
            <person name="Carkaci D."/>
            <person name="Dargis R."/>
            <person name="Nielsen X.C."/>
            <person name="Skovgaard O."/>
            <person name="Fuursted K."/>
            <person name="Christensen J.J."/>
        </authorList>
    </citation>
    <scope>NUCLEOTIDE SEQUENCE [LARGE SCALE GENOMIC DNA]</scope>
    <source>
        <strain evidence="5 7">CCUG43001</strain>
    </source>
</reference>
<dbReference type="InterPro" id="IPR050763">
    <property type="entry name" value="ABC_transporter_ATP-binding"/>
</dbReference>
<dbReference type="InterPro" id="IPR003439">
    <property type="entry name" value="ABC_transporter-like_ATP-bd"/>
</dbReference>
<evidence type="ECO:0000259" key="4">
    <source>
        <dbReference type="PROSITE" id="PS50893"/>
    </source>
</evidence>